<accession>A0A434AGW6</accession>
<dbReference type="UniPathway" id="UPA00034">
    <property type="reaction ID" value="UER00017"/>
</dbReference>
<feature type="active site" description="Proton donor/acceptor" evidence="12 14">
    <location>
        <position position="138"/>
    </location>
</feature>
<comment type="function">
    <text evidence="1 12">Catalyzes the condensation of (S)-aspartate-beta-semialdehyde [(S)-ASA] and pyruvate to 4-hydroxy-tetrahydrodipicolinate (HTPA).</text>
</comment>
<dbReference type="PRINTS" id="PR00146">
    <property type="entry name" value="DHPICSNTHASE"/>
</dbReference>
<dbReference type="InterPro" id="IPR002220">
    <property type="entry name" value="DapA-like"/>
</dbReference>
<keyword evidence="10 12" id="KW-0704">Schiff base</keyword>
<dbReference type="Pfam" id="PF00701">
    <property type="entry name" value="DHDPS"/>
    <property type="match status" value="1"/>
</dbReference>
<keyword evidence="5 12" id="KW-0963">Cytoplasm</keyword>
<dbReference type="HAMAP" id="MF_00418">
    <property type="entry name" value="DapA"/>
    <property type="match status" value="1"/>
</dbReference>
<dbReference type="GO" id="GO:0009089">
    <property type="term" value="P:lysine biosynthetic process via diaminopimelate"/>
    <property type="evidence" value="ECO:0007669"/>
    <property type="project" value="UniProtKB-UniRule"/>
</dbReference>
<feature type="binding site" evidence="12 15">
    <location>
        <position position="49"/>
    </location>
    <ligand>
        <name>pyruvate</name>
        <dbReference type="ChEBI" id="CHEBI:15361"/>
    </ligand>
</feature>
<protein>
    <recommendedName>
        <fullName evidence="4 12">4-hydroxy-tetrahydrodipicolinate synthase</fullName>
        <shortName evidence="12">HTPA synthase</shortName>
        <ecNumber evidence="4 12">4.3.3.7</ecNumber>
    </recommendedName>
</protein>
<gene>
    <name evidence="12" type="primary">dapA</name>
    <name evidence="16" type="ORF">DLK05_12470</name>
</gene>
<keyword evidence="6 12" id="KW-0028">Amino-acid biosynthesis</keyword>
<sequence length="295" mass="32432">MTKNKFTGTGVALITPFQENGNIDFESLDKLVEYQISGGIDYLVVMGTTGEAATLTKEEKKTVVERVCQINAKRIPIVVGFGGNNTADVVQQIKDFKSFDNIDAILSVAPFYNKPSQQGIFLHYQSIAAVSPVPIIIYNVPGRTGVNITAETSLKIAQEIDKVIAIKEASGNMEQVMNILNNKPNDFLLISGDDALTFPMIQLGAAGVISVIGNAFPKEWSDMVHFALKGKNKKALELHYKMLDMIQNIFKEGNPAGVKAVLHLKKITPNYLRLPLCPVSVEHYQKIAKLLEIIQ</sequence>
<dbReference type="InterPro" id="IPR005263">
    <property type="entry name" value="DapA"/>
</dbReference>
<dbReference type="NCBIfam" id="TIGR00674">
    <property type="entry name" value="dapA"/>
    <property type="match status" value="1"/>
</dbReference>
<dbReference type="InterPro" id="IPR020625">
    <property type="entry name" value="Schiff_base-form_aldolases_AS"/>
</dbReference>
<dbReference type="SMART" id="SM01130">
    <property type="entry name" value="DHDPS"/>
    <property type="match status" value="1"/>
</dbReference>
<dbReference type="PANTHER" id="PTHR12128:SF66">
    <property type="entry name" value="4-HYDROXY-2-OXOGLUTARATE ALDOLASE, MITOCHONDRIAL"/>
    <property type="match status" value="1"/>
</dbReference>
<dbReference type="GO" id="GO:0019877">
    <property type="term" value="P:diaminopimelate biosynthetic process"/>
    <property type="evidence" value="ECO:0007669"/>
    <property type="project" value="UniProtKB-UniRule"/>
</dbReference>
<reference evidence="16 17" key="1">
    <citation type="submission" date="2018-11" db="EMBL/GenBank/DDBJ databases">
        <title>Parancylomarina longa gen. nov., sp. nov., isolated from sediments of southern Okinawa.</title>
        <authorList>
            <person name="Fu T."/>
        </authorList>
    </citation>
    <scope>NUCLEOTIDE SEQUENCE [LARGE SCALE GENOMIC DNA]</scope>
    <source>
        <strain evidence="16 17">T3-2 S1-C</strain>
    </source>
</reference>
<name>A0A434AGW6_9BACT</name>
<evidence type="ECO:0000256" key="9">
    <source>
        <dbReference type="ARBA" id="ARBA00023239"/>
    </source>
</evidence>
<evidence type="ECO:0000256" key="10">
    <source>
        <dbReference type="ARBA" id="ARBA00023270"/>
    </source>
</evidence>
<dbReference type="SUPFAM" id="SSF51569">
    <property type="entry name" value="Aldolase"/>
    <property type="match status" value="1"/>
</dbReference>
<evidence type="ECO:0000313" key="17">
    <source>
        <dbReference type="Proteomes" id="UP000282985"/>
    </source>
</evidence>
<dbReference type="OrthoDB" id="9782828at2"/>
<dbReference type="Gene3D" id="3.20.20.70">
    <property type="entry name" value="Aldolase class I"/>
    <property type="match status" value="1"/>
</dbReference>
<dbReference type="EMBL" id="RJJX01000018">
    <property type="protein sequence ID" value="RUT73636.1"/>
    <property type="molecule type" value="Genomic_DNA"/>
</dbReference>
<organism evidence="16 17">
    <name type="scientific">Ancylomarina longa</name>
    <dbReference type="NCBI Taxonomy" id="2487017"/>
    <lineage>
        <taxon>Bacteria</taxon>
        <taxon>Pseudomonadati</taxon>
        <taxon>Bacteroidota</taxon>
        <taxon>Bacteroidia</taxon>
        <taxon>Marinilabiliales</taxon>
        <taxon>Marinifilaceae</taxon>
        <taxon>Ancylomarina</taxon>
    </lineage>
</organism>
<evidence type="ECO:0000256" key="8">
    <source>
        <dbReference type="ARBA" id="ARBA00023154"/>
    </source>
</evidence>
<feature type="site" description="Part of a proton relay during catalysis" evidence="12">
    <location>
        <position position="112"/>
    </location>
</feature>
<dbReference type="AlphaFoldDB" id="A0A434AGW6"/>
<keyword evidence="7 12" id="KW-0220">Diaminopimelate biosynthesis</keyword>
<feature type="active site" description="Schiff-base intermediate with substrate" evidence="12 14">
    <location>
        <position position="167"/>
    </location>
</feature>
<evidence type="ECO:0000256" key="5">
    <source>
        <dbReference type="ARBA" id="ARBA00022490"/>
    </source>
</evidence>
<comment type="subunit">
    <text evidence="12">Homotetramer; dimer of dimers.</text>
</comment>
<keyword evidence="9 12" id="KW-0456">Lyase</keyword>
<evidence type="ECO:0000256" key="6">
    <source>
        <dbReference type="ARBA" id="ARBA00022605"/>
    </source>
</evidence>
<feature type="binding site" evidence="12 15">
    <location>
        <position position="209"/>
    </location>
    <ligand>
        <name>pyruvate</name>
        <dbReference type="ChEBI" id="CHEBI:15361"/>
    </ligand>
</feature>
<dbReference type="GO" id="GO:0008840">
    <property type="term" value="F:4-hydroxy-tetrahydrodipicolinate synthase activity"/>
    <property type="evidence" value="ECO:0007669"/>
    <property type="project" value="UniProtKB-UniRule"/>
</dbReference>
<dbReference type="GO" id="GO:0005829">
    <property type="term" value="C:cytosol"/>
    <property type="evidence" value="ECO:0007669"/>
    <property type="project" value="TreeGrafter"/>
</dbReference>
<evidence type="ECO:0000256" key="15">
    <source>
        <dbReference type="PIRSR" id="PIRSR001365-2"/>
    </source>
</evidence>
<keyword evidence="17" id="KW-1185">Reference proteome</keyword>
<evidence type="ECO:0000256" key="3">
    <source>
        <dbReference type="ARBA" id="ARBA00007592"/>
    </source>
</evidence>
<keyword evidence="8 12" id="KW-0457">Lysine biosynthesis</keyword>
<evidence type="ECO:0000256" key="2">
    <source>
        <dbReference type="ARBA" id="ARBA00005120"/>
    </source>
</evidence>
<dbReference type="InterPro" id="IPR013785">
    <property type="entry name" value="Aldolase_TIM"/>
</dbReference>
<evidence type="ECO:0000256" key="4">
    <source>
        <dbReference type="ARBA" id="ARBA00012086"/>
    </source>
</evidence>
<proteinExistence type="inferred from homology"/>
<evidence type="ECO:0000256" key="7">
    <source>
        <dbReference type="ARBA" id="ARBA00022915"/>
    </source>
</evidence>
<dbReference type="RefSeq" id="WP_127344298.1">
    <property type="nucleotide sequence ID" value="NZ_RJJX01000018.1"/>
</dbReference>
<comment type="caution">
    <text evidence="16">The sequence shown here is derived from an EMBL/GenBank/DDBJ whole genome shotgun (WGS) entry which is preliminary data.</text>
</comment>
<evidence type="ECO:0000256" key="12">
    <source>
        <dbReference type="HAMAP-Rule" id="MF_00418"/>
    </source>
</evidence>
<evidence type="ECO:0000256" key="13">
    <source>
        <dbReference type="PIRNR" id="PIRNR001365"/>
    </source>
</evidence>
<comment type="subcellular location">
    <subcellularLocation>
        <location evidence="12">Cytoplasm</location>
    </subcellularLocation>
</comment>
<evidence type="ECO:0000256" key="14">
    <source>
        <dbReference type="PIRSR" id="PIRSR001365-1"/>
    </source>
</evidence>
<comment type="similarity">
    <text evidence="3 12 13">Belongs to the DapA family.</text>
</comment>
<feature type="site" description="Part of a proton relay during catalysis" evidence="12">
    <location>
        <position position="48"/>
    </location>
</feature>
<dbReference type="Proteomes" id="UP000282985">
    <property type="component" value="Unassembled WGS sequence"/>
</dbReference>
<dbReference type="CDD" id="cd00950">
    <property type="entry name" value="DHDPS"/>
    <property type="match status" value="1"/>
</dbReference>
<evidence type="ECO:0000313" key="16">
    <source>
        <dbReference type="EMBL" id="RUT73636.1"/>
    </source>
</evidence>
<dbReference type="PIRSF" id="PIRSF001365">
    <property type="entry name" value="DHDPS"/>
    <property type="match status" value="1"/>
</dbReference>
<dbReference type="EC" id="4.3.3.7" evidence="4 12"/>
<comment type="caution">
    <text evidence="12">Was originally thought to be a dihydrodipicolinate synthase (DHDPS), catalyzing the condensation of (S)-aspartate-beta-semialdehyde [(S)-ASA] and pyruvate to dihydrodipicolinate (DHDP). However, it was shown in E.coli that the product of the enzymatic reaction is not dihydrodipicolinate but in fact (4S)-4-hydroxy-2,3,4,5-tetrahydro-(2S)-dipicolinic acid (HTPA), and that the consecutive dehydration reaction leading to DHDP is not spontaneous but catalyzed by DapB.</text>
</comment>
<evidence type="ECO:0000256" key="1">
    <source>
        <dbReference type="ARBA" id="ARBA00003294"/>
    </source>
</evidence>
<comment type="pathway">
    <text evidence="2 12">Amino-acid biosynthesis; L-lysine biosynthesis via DAP pathway; (S)-tetrahydrodipicolinate from L-aspartate: step 3/4.</text>
</comment>
<dbReference type="PROSITE" id="PS00666">
    <property type="entry name" value="DHDPS_2"/>
    <property type="match status" value="1"/>
</dbReference>
<evidence type="ECO:0000256" key="11">
    <source>
        <dbReference type="ARBA" id="ARBA00047836"/>
    </source>
</evidence>
<dbReference type="PANTHER" id="PTHR12128">
    <property type="entry name" value="DIHYDRODIPICOLINATE SYNTHASE"/>
    <property type="match status" value="1"/>
</dbReference>
<comment type="catalytic activity">
    <reaction evidence="11 12">
        <text>L-aspartate 4-semialdehyde + pyruvate = (2S,4S)-4-hydroxy-2,3,4,5-tetrahydrodipicolinate + H2O + H(+)</text>
        <dbReference type="Rhea" id="RHEA:34171"/>
        <dbReference type="ChEBI" id="CHEBI:15361"/>
        <dbReference type="ChEBI" id="CHEBI:15377"/>
        <dbReference type="ChEBI" id="CHEBI:15378"/>
        <dbReference type="ChEBI" id="CHEBI:67139"/>
        <dbReference type="ChEBI" id="CHEBI:537519"/>
        <dbReference type="EC" id="4.3.3.7"/>
    </reaction>
</comment>